<organism evidence="2 3">
    <name type="scientific">Streptomyces phyllanthi</name>
    <dbReference type="NCBI Taxonomy" id="1803180"/>
    <lineage>
        <taxon>Bacteria</taxon>
        <taxon>Bacillati</taxon>
        <taxon>Actinomycetota</taxon>
        <taxon>Actinomycetes</taxon>
        <taxon>Kitasatosporales</taxon>
        <taxon>Streptomycetaceae</taxon>
        <taxon>Streptomyces</taxon>
    </lineage>
</organism>
<sequence>MDVPNGMRKSVNVLLCLTAVAGIGWSGPVLWDEWRTYRAVGAGCADLVPVREVRGMDHADPVLRNRRSLDREDLPSACLIQNAGDDGDAYGAWLFEAMVDAGPGSGRDTIVSRPEGELPERFARMEVPVGAEVSGLAGPSETTVRLDCPDGTYRGKPAQRIEVTAGAAYTGMSSYHPEPATPGDRERMAAIAVAAAGNLAERLGCASRLPTPPAELPPVPEPTAAGKADGTCAWYGRLESPSREQLWMPDEAMGAPADPHVFRERCALLLTTDSARTLFDTAYAGTEGVSDDEAPSGDPSEAWWADVQTFYDQDSPSVYVGSTGSSKATDSPLAPGTAGRHKDSGLWWATSVCADEPAVHVLRLHYGYSSLSERAAPHFERLFRAYVTDVAARRDCTDLEFPVGSTFRAD</sequence>
<feature type="region of interest" description="Disordered" evidence="1">
    <location>
        <begin position="134"/>
        <end position="155"/>
    </location>
</feature>
<protein>
    <submittedName>
        <fullName evidence="2">Uncharacterized protein</fullName>
    </submittedName>
</protein>
<evidence type="ECO:0000313" key="2">
    <source>
        <dbReference type="EMBL" id="MPY39928.1"/>
    </source>
</evidence>
<comment type="caution">
    <text evidence="2">The sequence shown here is derived from an EMBL/GenBank/DDBJ whole genome shotgun (WGS) entry which is preliminary data.</text>
</comment>
<dbReference type="Proteomes" id="UP000326979">
    <property type="component" value="Unassembled WGS sequence"/>
</dbReference>
<name>A0A5N8W0W1_9ACTN</name>
<keyword evidence="3" id="KW-1185">Reference proteome</keyword>
<proteinExistence type="predicted"/>
<dbReference type="RefSeq" id="WP_152781892.1">
    <property type="nucleotide sequence ID" value="NZ_BAABEQ010000068.1"/>
</dbReference>
<accession>A0A5N8W0W1</accession>
<reference evidence="2 3" key="1">
    <citation type="submission" date="2019-07" db="EMBL/GenBank/DDBJ databases">
        <title>New species of Amycolatopsis and Streptomyces.</title>
        <authorList>
            <person name="Duangmal K."/>
            <person name="Teo W.F.A."/>
            <person name="Lipun K."/>
        </authorList>
    </citation>
    <scope>NUCLEOTIDE SEQUENCE [LARGE SCALE GENOMIC DNA]</scope>
    <source>
        <strain evidence="2 3">TISTR 2346</strain>
    </source>
</reference>
<dbReference type="OrthoDB" id="4279906at2"/>
<evidence type="ECO:0000313" key="3">
    <source>
        <dbReference type="Proteomes" id="UP000326979"/>
    </source>
</evidence>
<dbReference type="EMBL" id="VJZE01000037">
    <property type="protein sequence ID" value="MPY39928.1"/>
    <property type="molecule type" value="Genomic_DNA"/>
</dbReference>
<gene>
    <name evidence="2" type="ORF">FNH04_08350</name>
</gene>
<dbReference type="AlphaFoldDB" id="A0A5N8W0W1"/>
<evidence type="ECO:0000256" key="1">
    <source>
        <dbReference type="SAM" id="MobiDB-lite"/>
    </source>
</evidence>